<evidence type="ECO:0000313" key="2">
    <source>
        <dbReference type="Proteomes" id="UP000195455"/>
    </source>
</evidence>
<sequence length="98" mass="10888">MRCLGLGRSIIVALFRSWHLILPKDHSHTAKIARIILPSHPVHRHGALYGAAFPFRAKQSNVFILPVCSFQGASKGRKKPLTDKPKNEGVCPAFSENF</sequence>
<protein>
    <submittedName>
        <fullName evidence="1">Uncharacterized protein</fullName>
    </submittedName>
</protein>
<name>A0A1Y3U942_9FIRM</name>
<evidence type="ECO:0000313" key="1">
    <source>
        <dbReference type="EMBL" id="OUN45322.1"/>
    </source>
</evidence>
<gene>
    <name evidence="1" type="ORF">B5G26_03385</name>
</gene>
<dbReference type="EMBL" id="NFHM01000002">
    <property type="protein sequence ID" value="OUN45322.1"/>
    <property type="molecule type" value="Genomic_DNA"/>
</dbReference>
<proteinExistence type="predicted"/>
<dbReference type="AlphaFoldDB" id="A0A1Y3U942"/>
<dbReference type="Proteomes" id="UP000195455">
    <property type="component" value="Unassembled WGS sequence"/>
</dbReference>
<reference evidence="2" key="1">
    <citation type="submission" date="2017-04" db="EMBL/GenBank/DDBJ databases">
        <title>Function of individual gut microbiota members based on whole genome sequencing of pure cultures obtained from chicken caecum.</title>
        <authorList>
            <person name="Medvecky M."/>
            <person name="Cejkova D."/>
            <person name="Polansky O."/>
            <person name="Karasova D."/>
            <person name="Kubasova T."/>
            <person name="Cizek A."/>
            <person name="Rychlik I."/>
        </authorList>
    </citation>
    <scope>NUCLEOTIDE SEQUENCE [LARGE SCALE GENOMIC DNA]</scope>
    <source>
        <strain evidence="2">An75</strain>
    </source>
</reference>
<accession>A0A1Y3U942</accession>
<comment type="caution">
    <text evidence="1">The sequence shown here is derived from an EMBL/GenBank/DDBJ whole genome shotgun (WGS) entry which is preliminary data.</text>
</comment>
<organism evidence="1 2">
    <name type="scientific">Anaerotignum lactatifermentans</name>
    <dbReference type="NCBI Taxonomy" id="160404"/>
    <lineage>
        <taxon>Bacteria</taxon>
        <taxon>Bacillati</taxon>
        <taxon>Bacillota</taxon>
        <taxon>Clostridia</taxon>
        <taxon>Lachnospirales</taxon>
        <taxon>Anaerotignaceae</taxon>
        <taxon>Anaerotignum</taxon>
    </lineage>
</organism>